<evidence type="ECO:0000313" key="1">
    <source>
        <dbReference type="EMBL" id="KAK7199549.1"/>
    </source>
</evidence>
<comment type="caution">
    <text evidence="1">The sequence shown here is derived from an EMBL/GenBank/DDBJ whole genome shotgun (WGS) entry which is preliminary data.</text>
</comment>
<proteinExistence type="predicted"/>
<name>A0AAW0F1T3_9TRYP</name>
<protein>
    <submittedName>
        <fullName evidence="1">Uncharacterized protein</fullName>
    </submittedName>
</protein>
<dbReference type="EMBL" id="JAECZO010000587">
    <property type="protein sequence ID" value="KAK7199549.1"/>
    <property type="molecule type" value="Genomic_DNA"/>
</dbReference>
<organism evidence="1 2">
    <name type="scientific">Novymonas esmeraldas</name>
    <dbReference type="NCBI Taxonomy" id="1808958"/>
    <lineage>
        <taxon>Eukaryota</taxon>
        <taxon>Discoba</taxon>
        <taxon>Euglenozoa</taxon>
        <taxon>Kinetoplastea</taxon>
        <taxon>Metakinetoplastina</taxon>
        <taxon>Trypanosomatida</taxon>
        <taxon>Trypanosomatidae</taxon>
        <taxon>Novymonas</taxon>
    </lineage>
</organism>
<dbReference type="AlphaFoldDB" id="A0AAW0F1T3"/>
<dbReference type="Proteomes" id="UP001430356">
    <property type="component" value="Unassembled WGS sequence"/>
</dbReference>
<accession>A0AAW0F1T3</accession>
<sequence>MLANPATAHFKADFVPDYAKMDIPEGLKAMEEEQIKYQALRRRVQFGHGAVDFDWLDAKVAEMNRALAEAAGSV</sequence>
<evidence type="ECO:0000313" key="2">
    <source>
        <dbReference type="Proteomes" id="UP001430356"/>
    </source>
</evidence>
<reference evidence="1 2" key="1">
    <citation type="journal article" date="2021" name="MBio">
        <title>A New Model Trypanosomatid, Novymonas esmeraldas: Genomic Perception of Its 'Candidatus Pandoraea novymonadis' Endosymbiont.</title>
        <authorList>
            <person name="Zakharova A."/>
            <person name="Saura A."/>
            <person name="Butenko A."/>
            <person name="Podesvova L."/>
            <person name="Warmusova S."/>
            <person name="Kostygov A.Y."/>
            <person name="Nenarokova A."/>
            <person name="Lukes J."/>
            <person name="Opperdoes F.R."/>
            <person name="Yurchenko V."/>
        </authorList>
    </citation>
    <scope>NUCLEOTIDE SEQUENCE [LARGE SCALE GENOMIC DNA]</scope>
    <source>
        <strain evidence="1 2">E262AT.01</strain>
    </source>
</reference>
<keyword evidence="2" id="KW-1185">Reference proteome</keyword>
<gene>
    <name evidence="1" type="ORF">NESM_000932900</name>
</gene>